<keyword evidence="1" id="KW-0808">Transferase</keyword>
<sequence length="395" mass="44373">MAVIKRCPACEGRLKERGYCQYGDFDGGLFSYKADLLECVRCGFVRLQGEFDDQAIENYYSNDCMYASAGGIGVGGRSQEDQIRYRHYLNLLQTIAPGGGRLLDVGCSRGGFIRYVDERAPGLFLLSGVDIDSTSVNDFGSRDLPIKQGSVFALPYEDSSQDIICYFHVFEHILNVELVMEEAARVLESTGRLMVEVPDAALYSLARVGTNFWPGMKEHVNHFTLKALSMLGERKGLHVTAVERVLLPMKGSIKDYPSLMVLFSKEANDFERVKADQTLTKNIVSFFEDERRQQEILLTNLHHCFGFYDKVTLWGAGLELLDLSAQGLLEINKVIHIIDSNLIKQKKRLTGIRIEAPEYVDPTGLLVITSYLSVDDIRAAAIGLGWTEKQIFYIF</sequence>
<name>A0A4V1IK70_METBY</name>
<dbReference type="Gene3D" id="3.40.50.150">
    <property type="entry name" value="Vaccinia Virus protein VP39"/>
    <property type="match status" value="1"/>
</dbReference>
<dbReference type="GO" id="GO:0032259">
    <property type="term" value="P:methylation"/>
    <property type="evidence" value="ECO:0007669"/>
    <property type="project" value="UniProtKB-KW"/>
</dbReference>
<dbReference type="KEGG" id="mbur:EQU24_17730"/>
<proteinExistence type="predicted"/>
<accession>A0A4V1IK70</accession>
<keyword evidence="1" id="KW-0489">Methyltransferase</keyword>
<dbReference type="AlphaFoldDB" id="A0A4V1IK70"/>
<dbReference type="InterPro" id="IPR029063">
    <property type="entry name" value="SAM-dependent_MTases_sf"/>
</dbReference>
<evidence type="ECO:0000313" key="1">
    <source>
        <dbReference type="EMBL" id="QCW83875.1"/>
    </source>
</evidence>
<gene>
    <name evidence="1" type="ORF">EQU24_17730</name>
</gene>
<evidence type="ECO:0000313" key="2">
    <source>
        <dbReference type="Proteomes" id="UP000305881"/>
    </source>
</evidence>
<dbReference type="GO" id="GO:0008168">
    <property type="term" value="F:methyltransferase activity"/>
    <property type="evidence" value="ECO:0007669"/>
    <property type="project" value="UniProtKB-KW"/>
</dbReference>
<dbReference type="STRING" id="675511.GCA_000341735_03906"/>
<dbReference type="Pfam" id="PF13489">
    <property type="entry name" value="Methyltransf_23"/>
    <property type="match status" value="1"/>
</dbReference>
<protein>
    <submittedName>
        <fullName evidence="1">Class I SAM-dependent methyltransferase</fullName>
    </submittedName>
</protein>
<dbReference type="CDD" id="cd02440">
    <property type="entry name" value="AdoMet_MTases"/>
    <property type="match status" value="1"/>
</dbReference>
<dbReference type="RefSeq" id="WP_017842287.1">
    <property type="nucleotide sequence ID" value="NZ_CP035467.1"/>
</dbReference>
<keyword evidence="2" id="KW-1185">Reference proteome</keyword>
<reference evidence="2" key="1">
    <citation type="journal article" date="2019" name="J. Bacteriol.">
        <title>A Mutagenic Screen Identifies a TonB-Dependent Receptor Required for the Lanthanide Metal Switch in the Type I Methanotroph 'Methylotuvimicrobium buryatense' 5GB1C.</title>
        <authorList>
            <person name="Groom J.D."/>
            <person name="Ford S.M."/>
            <person name="Pesesky M.W."/>
            <person name="Lidstrom M.E."/>
        </authorList>
    </citation>
    <scope>NUCLEOTIDE SEQUENCE [LARGE SCALE GENOMIC DNA]</scope>
    <source>
        <strain evidence="2">5GB1C</strain>
    </source>
</reference>
<dbReference type="Proteomes" id="UP000305881">
    <property type="component" value="Chromosome"/>
</dbReference>
<dbReference type="SUPFAM" id="SSF53335">
    <property type="entry name" value="S-adenosyl-L-methionine-dependent methyltransferases"/>
    <property type="match status" value="1"/>
</dbReference>
<dbReference type="EMBL" id="CP035467">
    <property type="protein sequence ID" value="QCW83875.1"/>
    <property type="molecule type" value="Genomic_DNA"/>
</dbReference>
<dbReference type="OrthoDB" id="9815644at2"/>
<organism evidence="1 2">
    <name type="scientific">Methylotuvimicrobium buryatense</name>
    <name type="common">Methylomicrobium buryatense</name>
    <dbReference type="NCBI Taxonomy" id="95641"/>
    <lineage>
        <taxon>Bacteria</taxon>
        <taxon>Pseudomonadati</taxon>
        <taxon>Pseudomonadota</taxon>
        <taxon>Gammaproteobacteria</taxon>
        <taxon>Methylococcales</taxon>
        <taxon>Methylococcaceae</taxon>
        <taxon>Methylotuvimicrobium</taxon>
    </lineage>
</organism>